<keyword evidence="3" id="KW-1185">Reference proteome</keyword>
<accession>A0A6M8EIA4</accession>
<sequence length="66" mass="7691">MSKIEYVDIQTKKMYRAKELAEYLGVGLSTIWLYAKQKKITAYKISDKVTVFNIDEVEIALFRKVA</sequence>
<evidence type="ECO:0000313" key="3">
    <source>
        <dbReference type="Proteomes" id="UP000503483"/>
    </source>
</evidence>
<dbReference type="InterPro" id="IPR009061">
    <property type="entry name" value="DNA-bd_dom_put_sf"/>
</dbReference>
<evidence type="ECO:0000259" key="1">
    <source>
        <dbReference type="Pfam" id="PF12728"/>
    </source>
</evidence>
<dbReference type="AlphaFoldDB" id="A0A6M8EIA4"/>
<feature type="domain" description="Helix-turn-helix" evidence="1">
    <location>
        <begin position="14"/>
        <end position="55"/>
    </location>
</feature>
<dbReference type="KEGG" id="paco:AACT_2775"/>
<name>A0A6M8EIA4_9BACT</name>
<gene>
    <name evidence="2" type="ORF">AACT_2775</name>
</gene>
<dbReference type="Proteomes" id="UP000503483">
    <property type="component" value="Chromosome"/>
</dbReference>
<dbReference type="EMBL" id="CP042652">
    <property type="protein sequence ID" value="QKE29842.1"/>
    <property type="molecule type" value="Genomic_DNA"/>
</dbReference>
<dbReference type="RefSeq" id="WP_172127955.1">
    <property type="nucleotide sequence ID" value="NZ_CP042652.1"/>
</dbReference>
<dbReference type="Pfam" id="PF12728">
    <property type="entry name" value="HTH_17"/>
    <property type="match status" value="1"/>
</dbReference>
<dbReference type="SUPFAM" id="SSF46955">
    <property type="entry name" value="Putative DNA-binding domain"/>
    <property type="match status" value="1"/>
</dbReference>
<organism evidence="2 3">
    <name type="scientific">Arcobacter acticola</name>
    <dbReference type="NCBI Taxonomy" id="1849015"/>
    <lineage>
        <taxon>Bacteria</taxon>
        <taxon>Pseudomonadati</taxon>
        <taxon>Campylobacterota</taxon>
        <taxon>Epsilonproteobacteria</taxon>
        <taxon>Campylobacterales</taxon>
        <taxon>Arcobacteraceae</taxon>
        <taxon>Arcobacter</taxon>
    </lineage>
</organism>
<protein>
    <recommendedName>
        <fullName evidence="1">Helix-turn-helix domain-containing protein</fullName>
    </recommendedName>
</protein>
<dbReference type="InterPro" id="IPR041657">
    <property type="entry name" value="HTH_17"/>
</dbReference>
<evidence type="ECO:0000313" key="2">
    <source>
        <dbReference type="EMBL" id="QKE29842.1"/>
    </source>
</evidence>
<reference evidence="2 3" key="1">
    <citation type="submission" date="2019-08" db="EMBL/GenBank/DDBJ databases">
        <title>Complete genome sequence of Arcobacter acticola.</title>
        <authorList>
            <person name="Miller W."/>
        </authorList>
    </citation>
    <scope>NUCLEOTIDE SEQUENCE [LARGE SCALE GENOMIC DNA]</scope>
    <source>
        <strain evidence="2 3">KCTC 52212</strain>
    </source>
</reference>
<proteinExistence type="predicted"/>